<dbReference type="PANTHER" id="PTHR30506:SF3">
    <property type="entry name" value="UPF0126 INNER MEMBRANE PROTEIN YADS-RELATED"/>
    <property type="match status" value="1"/>
</dbReference>
<feature type="transmembrane region" description="Helical" evidence="7">
    <location>
        <begin position="147"/>
        <end position="165"/>
    </location>
</feature>
<evidence type="ECO:0000256" key="5">
    <source>
        <dbReference type="ARBA" id="ARBA00022989"/>
    </source>
</evidence>
<organism evidence="9 10">
    <name type="scientific">Rhodovastum atsumiense</name>
    <dbReference type="NCBI Taxonomy" id="504468"/>
    <lineage>
        <taxon>Bacteria</taxon>
        <taxon>Pseudomonadati</taxon>
        <taxon>Pseudomonadota</taxon>
        <taxon>Alphaproteobacteria</taxon>
        <taxon>Acetobacterales</taxon>
        <taxon>Acetobacteraceae</taxon>
        <taxon>Rhodovastum</taxon>
    </lineage>
</organism>
<keyword evidence="5 7" id="KW-1133">Transmembrane helix</keyword>
<dbReference type="InterPro" id="IPR005115">
    <property type="entry name" value="Gly_transporter"/>
</dbReference>
<evidence type="ECO:0000313" key="10">
    <source>
        <dbReference type="Proteomes" id="UP000325255"/>
    </source>
</evidence>
<evidence type="ECO:0000313" key="9">
    <source>
        <dbReference type="EMBL" id="KAA5614208.1"/>
    </source>
</evidence>
<feature type="transmembrane region" description="Helical" evidence="7">
    <location>
        <begin position="28"/>
        <end position="45"/>
    </location>
</feature>
<dbReference type="GO" id="GO:0005886">
    <property type="term" value="C:plasma membrane"/>
    <property type="evidence" value="ECO:0007669"/>
    <property type="project" value="UniProtKB-SubCell"/>
</dbReference>
<sequence>MLHILDIVGTAVFAASGALSASRKGMDIIGFCLLAAVTGIGGGTLRDVLLGVQPVSWLMQPGVILLCFGVALVSFFTAHHLESRERVLLWADAVGLAVFCVTGTQHALAAGASPIAAVLMGAVTATFGGIIRDVLCNEKPLILYKEIYVTAAAAGAVVYVTTVPFMPDPRIAEILGLLTAFMARAGGLVASLSLPTYAKRPARPQETGRP</sequence>
<feature type="domain" description="Glycine transporter" evidence="8">
    <location>
        <begin position="89"/>
        <end position="162"/>
    </location>
</feature>
<keyword evidence="10" id="KW-1185">Reference proteome</keyword>
<evidence type="ECO:0000256" key="2">
    <source>
        <dbReference type="ARBA" id="ARBA00008193"/>
    </source>
</evidence>
<dbReference type="AlphaFoldDB" id="A0A5M6J3M3"/>
<keyword evidence="6 7" id="KW-0472">Membrane</keyword>
<feature type="domain" description="Glycine transporter" evidence="8">
    <location>
        <begin position="4"/>
        <end position="78"/>
    </location>
</feature>
<gene>
    <name evidence="9" type="ORF">F1189_02805</name>
</gene>
<dbReference type="Pfam" id="PF03458">
    <property type="entry name" value="Gly_transporter"/>
    <property type="match status" value="2"/>
</dbReference>
<evidence type="ECO:0000256" key="7">
    <source>
        <dbReference type="SAM" id="Phobius"/>
    </source>
</evidence>
<evidence type="ECO:0000256" key="1">
    <source>
        <dbReference type="ARBA" id="ARBA00004651"/>
    </source>
</evidence>
<evidence type="ECO:0000259" key="8">
    <source>
        <dbReference type="Pfam" id="PF03458"/>
    </source>
</evidence>
<proteinExistence type="inferred from homology"/>
<dbReference type="PANTHER" id="PTHR30506">
    <property type="entry name" value="INNER MEMBRANE PROTEIN"/>
    <property type="match status" value="1"/>
</dbReference>
<dbReference type="OrthoDB" id="9791874at2"/>
<comment type="subcellular location">
    <subcellularLocation>
        <location evidence="1">Cell membrane</location>
        <topology evidence="1">Multi-pass membrane protein</topology>
    </subcellularLocation>
</comment>
<feature type="transmembrane region" description="Helical" evidence="7">
    <location>
        <begin position="115"/>
        <end position="135"/>
    </location>
</feature>
<evidence type="ECO:0000256" key="6">
    <source>
        <dbReference type="ARBA" id="ARBA00023136"/>
    </source>
</evidence>
<name>A0A5M6J3M3_9PROT</name>
<comment type="similarity">
    <text evidence="2">Belongs to the UPF0126 family.</text>
</comment>
<feature type="transmembrane region" description="Helical" evidence="7">
    <location>
        <begin position="88"/>
        <end position="109"/>
    </location>
</feature>
<evidence type="ECO:0000256" key="4">
    <source>
        <dbReference type="ARBA" id="ARBA00022692"/>
    </source>
</evidence>
<protein>
    <submittedName>
        <fullName evidence="9">Trimeric intracellular cation channel family protein</fullName>
    </submittedName>
</protein>
<accession>A0A5M6J3M3</accession>
<comment type="caution">
    <text evidence="9">The sequence shown here is derived from an EMBL/GenBank/DDBJ whole genome shotgun (WGS) entry which is preliminary data.</text>
</comment>
<feature type="transmembrane region" description="Helical" evidence="7">
    <location>
        <begin position="171"/>
        <end position="194"/>
    </location>
</feature>
<evidence type="ECO:0000256" key="3">
    <source>
        <dbReference type="ARBA" id="ARBA00022475"/>
    </source>
</evidence>
<keyword evidence="3" id="KW-1003">Cell membrane</keyword>
<dbReference type="Proteomes" id="UP000325255">
    <property type="component" value="Unassembled WGS sequence"/>
</dbReference>
<keyword evidence="4 7" id="KW-0812">Transmembrane</keyword>
<dbReference type="EMBL" id="VWPK01000003">
    <property type="protein sequence ID" value="KAA5614208.1"/>
    <property type="molecule type" value="Genomic_DNA"/>
</dbReference>
<feature type="transmembrane region" description="Helical" evidence="7">
    <location>
        <begin position="57"/>
        <end position="76"/>
    </location>
</feature>
<reference evidence="9 10" key="1">
    <citation type="submission" date="2019-09" db="EMBL/GenBank/DDBJ databases">
        <title>Genome sequence of Rhodovastum atsumiense, a diverse member of the Acetobacteraceae family of non-sulfur purple photosynthetic bacteria.</title>
        <authorList>
            <person name="Meyer T."/>
            <person name="Kyndt J."/>
        </authorList>
    </citation>
    <scope>NUCLEOTIDE SEQUENCE [LARGE SCALE GENOMIC DNA]</scope>
    <source>
        <strain evidence="9 10">DSM 21279</strain>
    </source>
</reference>